<protein>
    <recommendedName>
        <fullName evidence="3">Lipocalin-like domain-containing protein</fullName>
    </recommendedName>
</protein>
<dbReference type="RefSeq" id="WP_039142384.1">
    <property type="nucleotide sequence ID" value="NZ_JSVC01000021.1"/>
</dbReference>
<gene>
    <name evidence="1" type="ORF">OI18_17990</name>
</gene>
<keyword evidence="2" id="KW-1185">Reference proteome</keyword>
<comment type="caution">
    <text evidence="1">The sequence shown here is derived from an EMBL/GenBank/DDBJ whole genome shotgun (WGS) entry which is preliminary data.</text>
</comment>
<accession>A0A0C1KZL5</accession>
<dbReference type="STRING" id="1349421.OI18_17990"/>
<evidence type="ECO:0000313" key="1">
    <source>
        <dbReference type="EMBL" id="KIC93157.1"/>
    </source>
</evidence>
<evidence type="ECO:0000313" key="2">
    <source>
        <dbReference type="Proteomes" id="UP000031408"/>
    </source>
</evidence>
<sequence length="140" mass="16619">MRNRFTWILLLASAMLAMGSCKKENEPSGRELLGVWVDVNHRADTLVITRERGGVVLFDNSMAYRTHPRAQEIRNSYKWFVAMQKDEIGIAWFEQSSLIKDYTYFPFEWLERNDKFEIESLTFRPWVSCLGCKLQFERVR</sequence>
<dbReference type="EMBL" id="JSVC01000021">
    <property type="protein sequence ID" value="KIC93157.1"/>
    <property type="molecule type" value="Genomic_DNA"/>
</dbReference>
<dbReference type="OrthoDB" id="9805760at2"/>
<dbReference type="PROSITE" id="PS51257">
    <property type="entry name" value="PROKAR_LIPOPROTEIN"/>
    <property type="match status" value="1"/>
</dbReference>
<organism evidence="1 2">
    <name type="scientific">Flavihumibacter solisilvae</name>
    <dbReference type="NCBI Taxonomy" id="1349421"/>
    <lineage>
        <taxon>Bacteria</taxon>
        <taxon>Pseudomonadati</taxon>
        <taxon>Bacteroidota</taxon>
        <taxon>Chitinophagia</taxon>
        <taxon>Chitinophagales</taxon>
        <taxon>Chitinophagaceae</taxon>
        <taxon>Flavihumibacter</taxon>
    </lineage>
</organism>
<dbReference type="Proteomes" id="UP000031408">
    <property type="component" value="Unassembled WGS sequence"/>
</dbReference>
<evidence type="ECO:0008006" key="3">
    <source>
        <dbReference type="Google" id="ProtNLM"/>
    </source>
</evidence>
<dbReference type="AlphaFoldDB" id="A0A0C1KZL5"/>
<proteinExistence type="predicted"/>
<reference evidence="1 2" key="1">
    <citation type="submission" date="2014-11" db="EMBL/GenBank/DDBJ databases">
        <title>Genome sequence of Flavihumibacter solisilvae 3-3.</title>
        <authorList>
            <person name="Zhou G."/>
            <person name="Li M."/>
            <person name="Wang G."/>
        </authorList>
    </citation>
    <scope>NUCLEOTIDE SEQUENCE [LARGE SCALE GENOMIC DNA]</scope>
    <source>
        <strain evidence="1 2">3-3</strain>
    </source>
</reference>
<name>A0A0C1KZL5_9BACT</name>